<evidence type="ECO:0000256" key="2">
    <source>
        <dbReference type="SAM" id="MobiDB-lite"/>
    </source>
</evidence>
<dbReference type="InterPro" id="IPR002701">
    <property type="entry name" value="CM_II_prokaryot"/>
</dbReference>
<evidence type="ECO:0000313" key="4">
    <source>
        <dbReference type="EMBL" id="RVW04209.1"/>
    </source>
</evidence>
<dbReference type="GO" id="GO:0016835">
    <property type="term" value="F:carbon-oxygen lyase activity"/>
    <property type="evidence" value="ECO:0007669"/>
    <property type="project" value="InterPro"/>
</dbReference>
<organism evidence="4 5">
    <name type="scientific">Rhodococcus xishaensis</name>
    <dbReference type="NCBI Taxonomy" id="2487364"/>
    <lineage>
        <taxon>Bacteria</taxon>
        <taxon>Bacillati</taxon>
        <taxon>Actinomycetota</taxon>
        <taxon>Actinomycetes</taxon>
        <taxon>Mycobacteriales</taxon>
        <taxon>Nocardiaceae</taxon>
        <taxon>Rhodococcus</taxon>
    </lineage>
</organism>
<feature type="domain" description="Chorismate mutase" evidence="3">
    <location>
        <begin position="21"/>
        <end position="112"/>
    </location>
</feature>
<reference evidence="4 5" key="1">
    <citation type="submission" date="2018-11" db="EMBL/GenBank/DDBJ databases">
        <title>Rhodococcus spongicola sp. nov. and Rhodococcus xishaensis sp. nov. from marine sponges.</title>
        <authorList>
            <person name="Li L."/>
            <person name="Lin H.W."/>
        </authorList>
    </citation>
    <scope>NUCLEOTIDE SEQUENCE [LARGE SCALE GENOMIC DNA]</scope>
    <source>
        <strain evidence="4 5">LHW51113</strain>
    </source>
</reference>
<dbReference type="InterPro" id="IPR008241">
    <property type="entry name" value="Isochorismate_pyruvate-lyase"/>
</dbReference>
<evidence type="ECO:0000256" key="1">
    <source>
        <dbReference type="ARBA" id="ARBA00023235"/>
    </source>
</evidence>
<dbReference type="NCBIfam" id="TIGR01803">
    <property type="entry name" value="CM-like"/>
    <property type="match status" value="1"/>
</dbReference>
<dbReference type="GO" id="GO:0009697">
    <property type="term" value="P:salicylic acid biosynthetic process"/>
    <property type="evidence" value="ECO:0007669"/>
    <property type="project" value="InterPro"/>
</dbReference>
<dbReference type="Pfam" id="PF01817">
    <property type="entry name" value="CM_2"/>
    <property type="match status" value="1"/>
</dbReference>
<dbReference type="Proteomes" id="UP000283479">
    <property type="component" value="Unassembled WGS sequence"/>
</dbReference>
<comment type="caution">
    <text evidence="4">The sequence shown here is derived from an EMBL/GenBank/DDBJ whole genome shotgun (WGS) entry which is preliminary data.</text>
</comment>
<dbReference type="PANTHER" id="PTHR38041">
    <property type="entry name" value="CHORISMATE MUTASE"/>
    <property type="match status" value="1"/>
</dbReference>
<dbReference type="PANTHER" id="PTHR38041:SF1">
    <property type="entry name" value="CHORISMATE MUTASE"/>
    <property type="match status" value="1"/>
</dbReference>
<keyword evidence="1" id="KW-0413">Isomerase</keyword>
<dbReference type="AlphaFoldDB" id="A0A438AZS7"/>
<evidence type="ECO:0000313" key="5">
    <source>
        <dbReference type="Proteomes" id="UP000283479"/>
    </source>
</evidence>
<proteinExistence type="predicted"/>
<name>A0A438AZS7_9NOCA</name>
<keyword evidence="5" id="KW-1185">Reference proteome</keyword>
<sequence>MDDTKGPTRADTAGLAAETDPADQPSLAHLRSELDVIDARLLEDIRARIDVCVRIAEFKRGQRIPMMQPQRVGLVHARAEQYARENGLSADFLRELYNVVISETCRIEDAIIGSNGGPSRTPG</sequence>
<protein>
    <submittedName>
        <fullName evidence="4">Chorismate mutase family protein</fullName>
    </submittedName>
</protein>
<gene>
    <name evidence="4" type="ORF">EGT50_07045</name>
</gene>
<dbReference type="GO" id="GO:0004106">
    <property type="term" value="F:chorismate mutase activity"/>
    <property type="evidence" value="ECO:0007669"/>
    <property type="project" value="InterPro"/>
</dbReference>
<dbReference type="PROSITE" id="PS51168">
    <property type="entry name" value="CHORISMATE_MUT_2"/>
    <property type="match status" value="1"/>
</dbReference>
<accession>A0A438AZS7</accession>
<dbReference type="InterPro" id="IPR036263">
    <property type="entry name" value="Chorismate_II_sf"/>
</dbReference>
<dbReference type="GO" id="GO:0046417">
    <property type="term" value="P:chorismate metabolic process"/>
    <property type="evidence" value="ECO:0007669"/>
    <property type="project" value="InterPro"/>
</dbReference>
<dbReference type="EMBL" id="RKLO01000002">
    <property type="protein sequence ID" value="RVW04209.1"/>
    <property type="molecule type" value="Genomic_DNA"/>
</dbReference>
<dbReference type="SMART" id="SM00830">
    <property type="entry name" value="CM_2"/>
    <property type="match status" value="1"/>
</dbReference>
<evidence type="ECO:0000259" key="3">
    <source>
        <dbReference type="PROSITE" id="PS51168"/>
    </source>
</evidence>
<dbReference type="InterPro" id="IPR051331">
    <property type="entry name" value="Chorismate_mutase-related"/>
</dbReference>
<dbReference type="Gene3D" id="1.20.59.10">
    <property type="entry name" value="Chorismate mutase"/>
    <property type="match status" value="1"/>
</dbReference>
<feature type="region of interest" description="Disordered" evidence="2">
    <location>
        <begin position="1"/>
        <end position="26"/>
    </location>
</feature>
<dbReference type="SUPFAM" id="SSF48600">
    <property type="entry name" value="Chorismate mutase II"/>
    <property type="match status" value="1"/>
</dbReference>
<dbReference type="OrthoDB" id="4479197at2"/>
<dbReference type="InterPro" id="IPR036979">
    <property type="entry name" value="CM_dom_sf"/>
</dbReference>
<dbReference type="RefSeq" id="WP_127951934.1">
    <property type="nucleotide sequence ID" value="NZ_RKLO01000002.1"/>
</dbReference>